<keyword evidence="1" id="KW-0217">Developmental protein</keyword>
<dbReference type="GO" id="GO:0030154">
    <property type="term" value="P:cell differentiation"/>
    <property type="evidence" value="ECO:0007669"/>
    <property type="project" value="UniProtKB-KW"/>
</dbReference>
<evidence type="ECO:0000256" key="1">
    <source>
        <dbReference type="RuleBase" id="RU364012"/>
    </source>
</evidence>
<comment type="similarity">
    <text evidence="1">Belongs to the Frigida family.</text>
</comment>
<dbReference type="AlphaFoldDB" id="A0AAN8URF1"/>
<reference evidence="2 3" key="1">
    <citation type="submission" date="2023-12" db="EMBL/GenBank/DDBJ databases">
        <title>A high-quality genome assembly for Dillenia turbinata (Dilleniales).</title>
        <authorList>
            <person name="Chanderbali A."/>
        </authorList>
    </citation>
    <scope>NUCLEOTIDE SEQUENCE [LARGE SCALE GENOMIC DNA]</scope>
    <source>
        <strain evidence="2">LSX21</strain>
        <tissue evidence="2">Leaf</tissue>
    </source>
</reference>
<dbReference type="Pfam" id="PF07899">
    <property type="entry name" value="Frigida"/>
    <property type="match status" value="1"/>
</dbReference>
<accession>A0AAN8URF1</accession>
<dbReference type="InterPro" id="IPR012474">
    <property type="entry name" value="Frigida"/>
</dbReference>
<evidence type="ECO:0000313" key="2">
    <source>
        <dbReference type="EMBL" id="KAK6914803.1"/>
    </source>
</evidence>
<name>A0AAN8URF1_9MAGN</name>
<sequence>MVKLCDQSTELNLSLDQPNFAQPILKEGLGRRLDLIFESDFISDLVKKKKQIIAVRCICDFGLSDKYPVGYLLADHIQDANQLATSISWRPGPEAKFDACEILSPPAIFAI</sequence>
<gene>
    <name evidence="2" type="ORF">RJ641_019920</name>
</gene>
<proteinExistence type="inferred from homology"/>
<dbReference type="EMBL" id="JBAMMX010000025">
    <property type="protein sequence ID" value="KAK6914803.1"/>
    <property type="molecule type" value="Genomic_DNA"/>
</dbReference>
<protein>
    <recommendedName>
        <fullName evidence="1">FRIGIDA-like protein</fullName>
    </recommendedName>
</protein>
<evidence type="ECO:0000313" key="3">
    <source>
        <dbReference type="Proteomes" id="UP001370490"/>
    </source>
</evidence>
<organism evidence="2 3">
    <name type="scientific">Dillenia turbinata</name>
    <dbReference type="NCBI Taxonomy" id="194707"/>
    <lineage>
        <taxon>Eukaryota</taxon>
        <taxon>Viridiplantae</taxon>
        <taxon>Streptophyta</taxon>
        <taxon>Embryophyta</taxon>
        <taxon>Tracheophyta</taxon>
        <taxon>Spermatophyta</taxon>
        <taxon>Magnoliopsida</taxon>
        <taxon>eudicotyledons</taxon>
        <taxon>Gunneridae</taxon>
        <taxon>Pentapetalae</taxon>
        <taxon>Dilleniales</taxon>
        <taxon>Dilleniaceae</taxon>
        <taxon>Dillenia</taxon>
    </lineage>
</organism>
<comment type="caution">
    <text evidence="2">The sequence shown here is derived from an EMBL/GenBank/DDBJ whole genome shotgun (WGS) entry which is preliminary data.</text>
</comment>
<keyword evidence="1" id="KW-0221">Differentiation</keyword>
<keyword evidence="1" id="KW-0287">Flowering</keyword>
<dbReference type="GO" id="GO:0009908">
    <property type="term" value="P:flower development"/>
    <property type="evidence" value="ECO:0007669"/>
    <property type="project" value="UniProtKB-KW"/>
</dbReference>
<keyword evidence="3" id="KW-1185">Reference proteome</keyword>
<dbReference type="Proteomes" id="UP001370490">
    <property type="component" value="Unassembled WGS sequence"/>
</dbReference>